<evidence type="ECO:0000313" key="15">
    <source>
        <dbReference type="EMBL" id="KAJ6221487.1"/>
    </source>
</evidence>
<feature type="region of interest" description="Disordered" evidence="10">
    <location>
        <begin position="62"/>
        <end position="81"/>
    </location>
</feature>
<evidence type="ECO:0000256" key="4">
    <source>
        <dbReference type="ARBA" id="ARBA00022737"/>
    </source>
</evidence>
<dbReference type="Proteomes" id="UP001142055">
    <property type="component" value="Chromosome 1"/>
</dbReference>
<dbReference type="InterPro" id="IPR039857">
    <property type="entry name" value="Ift122/121"/>
</dbReference>
<dbReference type="GO" id="GO:0097730">
    <property type="term" value="C:non-motile cilium"/>
    <property type="evidence" value="ECO:0007669"/>
    <property type="project" value="TreeGrafter"/>
</dbReference>
<dbReference type="SUPFAM" id="SSF50969">
    <property type="entry name" value="YVTN repeat-like/Quinoprotein amine dehydrogenase"/>
    <property type="match status" value="1"/>
</dbReference>
<keyword evidence="5" id="KW-0970">Cilium biogenesis/degradation</keyword>
<dbReference type="GO" id="GO:0061512">
    <property type="term" value="P:protein localization to cilium"/>
    <property type="evidence" value="ECO:0007669"/>
    <property type="project" value="TreeGrafter"/>
</dbReference>
<dbReference type="InterPro" id="IPR036322">
    <property type="entry name" value="WD40_repeat_dom_sf"/>
</dbReference>
<evidence type="ECO:0000259" key="14">
    <source>
        <dbReference type="Pfam" id="PF25768"/>
    </source>
</evidence>
<evidence type="ECO:0008006" key="17">
    <source>
        <dbReference type="Google" id="ProtNLM"/>
    </source>
</evidence>
<keyword evidence="4" id="KW-0677">Repeat</keyword>
<dbReference type="SMART" id="SM00320">
    <property type="entry name" value="WD40"/>
    <property type="match status" value="6"/>
</dbReference>
<feature type="domain" description="IFT121 second beta-propeller" evidence="12">
    <location>
        <begin position="356"/>
        <end position="678"/>
    </location>
</feature>
<reference evidence="15" key="1">
    <citation type="submission" date="2022-12" db="EMBL/GenBank/DDBJ databases">
        <title>Genome assemblies of Blomia tropicalis.</title>
        <authorList>
            <person name="Cui Y."/>
        </authorList>
    </citation>
    <scope>NUCLEOTIDE SEQUENCE</scope>
    <source>
        <tissue evidence="15">Adult mites</tissue>
    </source>
</reference>
<dbReference type="GO" id="GO:0035721">
    <property type="term" value="P:intraciliary retrograde transport"/>
    <property type="evidence" value="ECO:0007669"/>
    <property type="project" value="TreeGrafter"/>
</dbReference>
<dbReference type="GO" id="GO:0030991">
    <property type="term" value="C:intraciliary transport particle A"/>
    <property type="evidence" value="ECO:0007669"/>
    <property type="project" value="TreeGrafter"/>
</dbReference>
<evidence type="ECO:0000259" key="13">
    <source>
        <dbReference type="Pfam" id="PF24797"/>
    </source>
</evidence>
<evidence type="ECO:0000259" key="11">
    <source>
        <dbReference type="Pfam" id="PF23145"/>
    </source>
</evidence>
<dbReference type="Gene3D" id="2.130.10.10">
    <property type="entry name" value="YVTN repeat-like/Quinoprotein amine dehydrogenase"/>
    <property type="match status" value="3"/>
</dbReference>
<dbReference type="EMBL" id="JAPWDV010000001">
    <property type="protein sequence ID" value="KAJ6221487.1"/>
    <property type="molecule type" value="Genomic_DNA"/>
</dbReference>
<dbReference type="InterPro" id="IPR057361">
    <property type="entry name" value="TPR_WDR35"/>
</dbReference>
<evidence type="ECO:0000256" key="10">
    <source>
        <dbReference type="SAM" id="MobiDB-lite"/>
    </source>
</evidence>
<dbReference type="PROSITE" id="PS50082">
    <property type="entry name" value="WD_REPEATS_2"/>
    <property type="match status" value="1"/>
</dbReference>
<dbReference type="PANTHER" id="PTHR12764">
    <property type="entry name" value="WD REPEAT DOMAIN-RELATED"/>
    <property type="match status" value="1"/>
</dbReference>
<dbReference type="AlphaFoldDB" id="A0A9Q0MBG7"/>
<keyword evidence="16" id="KW-1185">Reference proteome</keyword>
<dbReference type="OMA" id="VWAMCWA"/>
<dbReference type="GO" id="GO:1905515">
    <property type="term" value="P:non-motile cilium assembly"/>
    <property type="evidence" value="ECO:0007669"/>
    <property type="project" value="TreeGrafter"/>
</dbReference>
<evidence type="ECO:0000256" key="1">
    <source>
        <dbReference type="ARBA" id="ARBA00004120"/>
    </source>
</evidence>
<keyword evidence="6" id="KW-0969">Cilium</keyword>
<dbReference type="InterPro" id="IPR056158">
    <property type="entry name" value="Beta-prop_IFT121_2nd"/>
</dbReference>
<accession>A0A9Q0MBG7</accession>
<dbReference type="Pfam" id="PF25768">
    <property type="entry name" value="TPR_IFT121"/>
    <property type="match status" value="1"/>
</dbReference>
<dbReference type="Pfam" id="PF25170">
    <property type="entry name" value="TPR_WDR35"/>
    <property type="match status" value="1"/>
</dbReference>
<dbReference type="InterPro" id="IPR001680">
    <property type="entry name" value="WD40_rpt"/>
</dbReference>
<feature type="domain" description="IFT121-like TPR repeats" evidence="14">
    <location>
        <begin position="1046"/>
        <end position="1119"/>
    </location>
</feature>
<evidence type="ECO:0000256" key="8">
    <source>
        <dbReference type="ARBA" id="ARBA00023273"/>
    </source>
</evidence>
<evidence type="ECO:0000256" key="5">
    <source>
        <dbReference type="ARBA" id="ARBA00022794"/>
    </source>
</evidence>
<gene>
    <name evidence="15" type="ORF">RDWZM_000032</name>
</gene>
<dbReference type="PIRSF" id="PIRSF037536">
    <property type="entry name" value="WD_repeat_p35"/>
    <property type="match status" value="1"/>
</dbReference>
<evidence type="ECO:0000256" key="6">
    <source>
        <dbReference type="ARBA" id="ARBA00023069"/>
    </source>
</evidence>
<comment type="caution">
    <text evidence="15">The sequence shown here is derived from an EMBL/GenBank/DDBJ whole genome shotgun (WGS) entry which is preliminary data.</text>
</comment>
<dbReference type="InterPro" id="IPR011044">
    <property type="entry name" value="Quino_amine_DH_bsu"/>
</dbReference>
<dbReference type="InterPro" id="IPR057979">
    <property type="entry name" value="TPR_IFT121"/>
</dbReference>
<evidence type="ECO:0000313" key="16">
    <source>
        <dbReference type="Proteomes" id="UP001142055"/>
    </source>
</evidence>
<evidence type="ECO:0000256" key="3">
    <source>
        <dbReference type="ARBA" id="ARBA00022574"/>
    </source>
</evidence>
<keyword evidence="2" id="KW-0963">Cytoplasm</keyword>
<evidence type="ECO:0000259" key="12">
    <source>
        <dbReference type="Pfam" id="PF23390"/>
    </source>
</evidence>
<keyword evidence="8" id="KW-0966">Cell projection</keyword>
<dbReference type="Gene3D" id="1.25.40.470">
    <property type="match status" value="1"/>
</dbReference>
<dbReference type="PANTHER" id="PTHR12764:SF5">
    <property type="entry name" value="LD29485P"/>
    <property type="match status" value="1"/>
</dbReference>
<protein>
    <recommendedName>
        <fullName evidence="17">WD repeat-containing protein 55 homolog</fullName>
    </recommendedName>
</protein>
<feature type="domain" description="IFT121/TULP4 N-terminal" evidence="13">
    <location>
        <begin position="1"/>
        <end position="351"/>
    </location>
</feature>
<dbReference type="InterPro" id="IPR056159">
    <property type="entry name" value="Beta-prop_IFT121_TULP_N"/>
</dbReference>
<dbReference type="InterPro" id="IPR017233">
    <property type="entry name" value="WDR35"/>
</dbReference>
<dbReference type="Pfam" id="PF23145">
    <property type="entry name" value="Zf_2nd_IFT121"/>
    <property type="match status" value="1"/>
</dbReference>
<evidence type="ECO:0000256" key="2">
    <source>
        <dbReference type="ARBA" id="ARBA00022490"/>
    </source>
</evidence>
<dbReference type="InterPro" id="IPR015943">
    <property type="entry name" value="WD40/YVTN_repeat-like_dom_sf"/>
</dbReference>
<evidence type="ECO:0000256" key="7">
    <source>
        <dbReference type="ARBA" id="ARBA00023212"/>
    </source>
</evidence>
<proteinExistence type="predicted"/>
<dbReference type="Pfam" id="PF23390">
    <property type="entry name" value="Beta-prop_WDR35_2nd"/>
    <property type="match status" value="1"/>
</dbReference>
<dbReference type="Pfam" id="PF24797">
    <property type="entry name" value="Beta-prop_WDR35_TULP_N"/>
    <property type="match status" value="1"/>
</dbReference>
<evidence type="ECO:0000256" key="9">
    <source>
        <dbReference type="PROSITE-ProRule" id="PRU00221"/>
    </source>
</evidence>
<name>A0A9Q0MBG7_BLOTA</name>
<organism evidence="15 16">
    <name type="scientific">Blomia tropicalis</name>
    <name type="common">Mite</name>
    <dbReference type="NCBI Taxonomy" id="40697"/>
    <lineage>
        <taxon>Eukaryota</taxon>
        <taxon>Metazoa</taxon>
        <taxon>Ecdysozoa</taxon>
        <taxon>Arthropoda</taxon>
        <taxon>Chelicerata</taxon>
        <taxon>Arachnida</taxon>
        <taxon>Acari</taxon>
        <taxon>Acariformes</taxon>
        <taxon>Sarcoptiformes</taxon>
        <taxon>Astigmata</taxon>
        <taxon>Glycyphagoidea</taxon>
        <taxon>Echimyopodidae</taxon>
        <taxon>Blomia</taxon>
    </lineage>
</organism>
<keyword evidence="7" id="KW-0206">Cytoskeleton</keyword>
<comment type="subcellular location">
    <subcellularLocation>
        <location evidence="1">Cytoplasm</location>
        <location evidence="1">Cytoskeleton</location>
        <location evidence="1">Cilium basal body</location>
    </subcellularLocation>
</comment>
<keyword evidence="3 9" id="KW-0853">WD repeat</keyword>
<feature type="domain" description="IFT121-like zinc finger" evidence="11">
    <location>
        <begin position="1212"/>
        <end position="1253"/>
    </location>
</feature>
<dbReference type="InterPro" id="IPR056170">
    <property type="entry name" value="Znf_IFT121-like"/>
</dbReference>
<feature type="repeat" description="WD" evidence="9">
    <location>
        <begin position="82"/>
        <end position="113"/>
    </location>
</feature>
<sequence>MYVHLNKKITVPNCSKVRTIAWSSDHDFIACGGEDGILKVIKLEQHLSGNSLANTAINNVGKKSTSTKESNGSKNYSHNQNLESHKSTVQSVCWNEPFQKLTSSDESGSIIVWMLYKGNWYEEMVNNRNKSLVTGMAWTHDGQKICIVYDDGAIITGSVDGNRIWGKEMKNANLCQVEWSPDSKTILIGTNELEIQVFDSMGNFVKKIALSTMQTYYNRSNGSKEMPNLVCIKWFKNNRSIEYPLLLAFDDGSIQLMRNDSDDFPKIINAEIRISSVDWNYSGTMFAVVGNSKLSEETGNGKNFLKLYDSNGDLLQIVKVPGNEIYDCSWDRTGLRLALTVDSYIFFANVKQNYEWGSMINSIVFAFPTNVMAGDYNVVGRRLIFWERKTNSQYTIEVNGFCQLTTWTHCCGVVSRITEQISSNFGSESINGKSRPNDLHSLVLYNSIGTLIDRHLVNLKVKHCSLNSNRMVVASNDSFYVWQFKQQSIAANIHASTVKSVYNELQMNKNSDDLLATQSSIFVSRTDPICCIATSEKFLILAHKMGTINQYLLPNSIRVHQFQLDGGSVPSCLALNRNSSKLAVIDRSNKLHIYDFDANNEQTKKEGDWLGIQMQDIWDMRWASDHNDMLALCEKNRLIVVNGVKLEREDAVPSDGYISSFDKLLIEIIHLDVLIIDSIETNPKTQLESYIELIESQTIRELKEIMQQSLTDAFNFALQCPNMACLWTIISEESLRRVQLDTANLAMIKQKNYAGIQLIKKLKKLNDDELKRGEIAAYLHQYDEAEKVYIDTNRPELAVNMRKVIGDYQHVLELLDKFHISNYEKESELVRFQLAQQYVDHCQWSKAVEYFEKVDANEQLVSCYIHMENYEGLIRLIDRISDKTLLLDIGIFLQSMGLCRDSVRAMVKANHVEKAIDFCVSMSEWKMAIDLAHEHHIEHIDSILSQYVQHLLNERKYIEIIEVYRKANKNGKSASMVMTLISELKKAQRGDAVLMKKLFTLIGLLHYESRSKETANSQQSKTALDDLLSSDDVIGSNNSNKKMIEDPWKGAEAYHFLLLTQRHLYDGYYDLAMKTALHLQDYEEFISSEDIYSLIAMASYNRKCFSVCSKAFIKLEASSLESYFSHDSNWNNVAFLVDSDETESSNSKEREISRDKQERYERMAVEIFATNPPNDKVSNREGVIMVDCKFCGLKIPDYSTSCEKCNTKFLPCIASGQSIMEPKNQWSCNLCGHQAIKTEIKQYNNCPLCHYKIFINT</sequence>
<dbReference type="SUPFAM" id="SSF50978">
    <property type="entry name" value="WD40 repeat-like"/>
    <property type="match status" value="1"/>
</dbReference>